<keyword evidence="3" id="KW-1185">Reference proteome</keyword>
<protein>
    <submittedName>
        <fullName evidence="2">Uncharacterized protein</fullName>
    </submittedName>
</protein>
<feature type="region of interest" description="Disordered" evidence="1">
    <location>
        <begin position="110"/>
        <end position="152"/>
    </location>
</feature>
<sequence length="152" mass="17795">MQTQEDHSNPIPALNVDSLKVDLVVKQNTCFEKEDSNSENASNKLVKECSLNSETKDVHAIKYKMSKAKERCMAYFRSLHHYLLESRSTFRDTLLHTWVMIRSPIAERTRLKDSKKEGKQVDRLKSSRRPASEVREDTDADECRYQRPIYDE</sequence>
<accession>A0ABQ5E3V8</accession>
<reference evidence="2" key="1">
    <citation type="journal article" date="2022" name="Int. J. Mol. Sci.">
        <title>Draft Genome of Tanacetum Coccineum: Genomic Comparison of Closely Related Tanacetum-Family Plants.</title>
        <authorList>
            <person name="Yamashiro T."/>
            <person name="Shiraishi A."/>
            <person name="Nakayama K."/>
            <person name="Satake H."/>
        </authorList>
    </citation>
    <scope>NUCLEOTIDE SEQUENCE</scope>
</reference>
<dbReference type="EMBL" id="BQNB010015916">
    <property type="protein sequence ID" value="GJT45613.1"/>
    <property type="molecule type" value="Genomic_DNA"/>
</dbReference>
<name>A0ABQ5E3V8_9ASTR</name>
<evidence type="ECO:0000313" key="3">
    <source>
        <dbReference type="Proteomes" id="UP001151760"/>
    </source>
</evidence>
<reference evidence="2" key="2">
    <citation type="submission" date="2022-01" db="EMBL/GenBank/DDBJ databases">
        <authorList>
            <person name="Yamashiro T."/>
            <person name="Shiraishi A."/>
            <person name="Satake H."/>
            <person name="Nakayama K."/>
        </authorList>
    </citation>
    <scope>NUCLEOTIDE SEQUENCE</scope>
</reference>
<gene>
    <name evidence="2" type="ORF">Tco_0954328</name>
</gene>
<comment type="caution">
    <text evidence="2">The sequence shown here is derived from an EMBL/GenBank/DDBJ whole genome shotgun (WGS) entry which is preliminary data.</text>
</comment>
<proteinExistence type="predicted"/>
<evidence type="ECO:0000313" key="2">
    <source>
        <dbReference type="EMBL" id="GJT45613.1"/>
    </source>
</evidence>
<organism evidence="2 3">
    <name type="scientific">Tanacetum coccineum</name>
    <dbReference type="NCBI Taxonomy" id="301880"/>
    <lineage>
        <taxon>Eukaryota</taxon>
        <taxon>Viridiplantae</taxon>
        <taxon>Streptophyta</taxon>
        <taxon>Embryophyta</taxon>
        <taxon>Tracheophyta</taxon>
        <taxon>Spermatophyta</taxon>
        <taxon>Magnoliopsida</taxon>
        <taxon>eudicotyledons</taxon>
        <taxon>Gunneridae</taxon>
        <taxon>Pentapetalae</taxon>
        <taxon>asterids</taxon>
        <taxon>campanulids</taxon>
        <taxon>Asterales</taxon>
        <taxon>Asteraceae</taxon>
        <taxon>Asteroideae</taxon>
        <taxon>Anthemideae</taxon>
        <taxon>Anthemidinae</taxon>
        <taxon>Tanacetum</taxon>
    </lineage>
</organism>
<evidence type="ECO:0000256" key="1">
    <source>
        <dbReference type="SAM" id="MobiDB-lite"/>
    </source>
</evidence>
<dbReference type="Proteomes" id="UP001151760">
    <property type="component" value="Unassembled WGS sequence"/>
</dbReference>